<feature type="domain" description="Pyruvate kinase C-terminal" evidence="21">
    <location>
        <begin position="359"/>
        <end position="471"/>
    </location>
</feature>
<dbReference type="UniPathway" id="UPA00109">
    <property type="reaction ID" value="UER00188"/>
</dbReference>
<accession>A0A3R5YVC9</accession>
<dbReference type="InterPro" id="IPR040442">
    <property type="entry name" value="Pyrv_kinase-like_dom_sf"/>
</dbReference>
<evidence type="ECO:0000256" key="17">
    <source>
        <dbReference type="NCBIfam" id="TIGR01064"/>
    </source>
</evidence>
<dbReference type="Pfam" id="PF02887">
    <property type="entry name" value="PK_C"/>
    <property type="match status" value="1"/>
</dbReference>
<evidence type="ECO:0000256" key="2">
    <source>
        <dbReference type="ARBA" id="ARBA00001958"/>
    </source>
</evidence>
<name>A0A3R5YVC9_9FIRM</name>
<dbReference type="Gene3D" id="3.40.1380.20">
    <property type="entry name" value="Pyruvate kinase, C-terminal domain"/>
    <property type="match status" value="1"/>
</dbReference>
<evidence type="ECO:0000256" key="8">
    <source>
        <dbReference type="ARBA" id="ARBA00022679"/>
    </source>
</evidence>
<evidence type="ECO:0000313" key="22">
    <source>
        <dbReference type="EMBL" id="RGS43858.1"/>
    </source>
</evidence>
<comment type="pathway">
    <text evidence="3 18">Carbohydrate degradation; glycolysis; pyruvate from D-glyceraldehyde 3-phosphate: step 5/5.</text>
</comment>
<dbReference type="Gene3D" id="3.50.30.10">
    <property type="entry name" value="Phosphohistidine domain"/>
    <property type="match status" value="1"/>
</dbReference>
<comment type="similarity">
    <text evidence="5 18">Belongs to the pyruvate kinase family.</text>
</comment>
<feature type="domain" description="PEP-utilising enzyme mobile" evidence="20">
    <location>
        <begin position="506"/>
        <end position="576"/>
    </location>
</feature>
<keyword evidence="8 18" id="KW-0808">Transferase</keyword>
<evidence type="ECO:0000259" key="20">
    <source>
        <dbReference type="Pfam" id="PF00391"/>
    </source>
</evidence>
<dbReference type="GO" id="GO:0016301">
    <property type="term" value="F:kinase activity"/>
    <property type="evidence" value="ECO:0007669"/>
    <property type="project" value="UniProtKB-KW"/>
</dbReference>
<evidence type="ECO:0000256" key="15">
    <source>
        <dbReference type="ARBA" id="ARBA00023152"/>
    </source>
</evidence>
<dbReference type="Proteomes" id="UP000283295">
    <property type="component" value="Unassembled WGS sequence"/>
</dbReference>
<reference evidence="22 23" key="1">
    <citation type="submission" date="2018-08" db="EMBL/GenBank/DDBJ databases">
        <title>A genome reference for cultivated species of the human gut microbiota.</title>
        <authorList>
            <person name="Zou Y."/>
            <person name="Xue W."/>
            <person name="Luo G."/>
        </authorList>
    </citation>
    <scope>NUCLEOTIDE SEQUENCE [LARGE SCALE GENOMIC DNA]</scope>
    <source>
        <strain evidence="22 23">AF22-21</strain>
    </source>
</reference>
<evidence type="ECO:0000256" key="4">
    <source>
        <dbReference type="ARBA" id="ARBA00006237"/>
    </source>
</evidence>
<dbReference type="GO" id="GO:0005524">
    <property type="term" value="F:ATP binding"/>
    <property type="evidence" value="ECO:0007669"/>
    <property type="project" value="UniProtKB-KW"/>
</dbReference>
<dbReference type="NCBIfam" id="NF004491">
    <property type="entry name" value="PRK05826.1"/>
    <property type="match status" value="1"/>
</dbReference>
<keyword evidence="14" id="KW-0630">Potassium</keyword>
<evidence type="ECO:0000256" key="1">
    <source>
        <dbReference type="ARBA" id="ARBA00001946"/>
    </source>
</evidence>
<gene>
    <name evidence="22" type="primary">pyk</name>
    <name evidence="22" type="ORF">DWX94_01980</name>
</gene>
<dbReference type="FunFam" id="3.20.20.60:FF:000025">
    <property type="entry name" value="Pyruvate kinase"/>
    <property type="match status" value="1"/>
</dbReference>
<evidence type="ECO:0000256" key="7">
    <source>
        <dbReference type="ARBA" id="ARBA00018587"/>
    </source>
</evidence>
<keyword evidence="13 18" id="KW-0460">Magnesium</keyword>
<evidence type="ECO:0000256" key="5">
    <source>
        <dbReference type="ARBA" id="ARBA00008663"/>
    </source>
</evidence>
<dbReference type="OrthoDB" id="9812123at2"/>
<dbReference type="InterPro" id="IPR036918">
    <property type="entry name" value="Pyrv_Knase_C_sf"/>
</dbReference>
<dbReference type="NCBIfam" id="TIGR01064">
    <property type="entry name" value="pyruv_kin"/>
    <property type="match status" value="1"/>
</dbReference>
<dbReference type="AlphaFoldDB" id="A0A3R5YVC9"/>
<dbReference type="PANTHER" id="PTHR11817">
    <property type="entry name" value="PYRUVATE KINASE"/>
    <property type="match status" value="1"/>
</dbReference>
<dbReference type="RefSeq" id="WP_119202009.1">
    <property type="nucleotide sequence ID" value="NZ_CABIWG010000005.1"/>
</dbReference>
<dbReference type="NCBIfam" id="NF004978">
    <property type="entry name" value="PRK06354.1"/>
    <property type="match status" value="1"/>
</dbReference>
<dbReference type="PRINTS" id="PR01050">
    <property type="entry name" value="PYRUVTKNASE"/>
</dbReference>
<evidence type="ECO:0000256" key="9">
    <source>
        <dbReference type="ARBA" id="ARBA00022723"/>
    </source>
</evidence>
<evidence type="ECO:0000256" key="14">
    <source>
        <dbReference type="ARBA" id="ARBA00022958"/>
    </source>
</evidence>
<dbReference type="SUPFAM" id="SSF52935">
    <property type="entry name" value="PK C-terminal domain-like"/>
    <property type="match status" value="1"/>
</dbReference>
<dbReference type="InterPro" id="IPR036637">
    <property type="entry name" value="Phosphohistidine_dom_sf"/>
</dbReference>
<dbReference type="PROSITE" id="PS00110">
    <property type="entry name" value="PYRUVATE_KINASE"/>
    <property type="match status" value="1"/>
</dbReference>
<dbReference type="Pfam" id="PF00391">
    <property type="entry name" value="PEP-utilizers"/>
    <property type="match status" value="1"/>
</dbReference>
<keyword evidence="15 18" id="KW-0324">Glycolysis</keyword>
<sequence>MNLRKTKIICTLGPATDDDEVLRKLMLEGMDVARFNFSHGDHAQHRKNKDRIEKLRDELGLPVATLLDTKGPEIRVGDFKEGKVELVEGQTFTLTTDDVLGDQAKVSITYKNLVNDVKPGDTILIDDGLINMKIEKVTGTEIVCRVENGGPVSNHKGVNVPRVNLTMPYISDVDREDIIFGIKNDFDFIAASFVRSADDILEIRKILDEYECDNINIIAKIENMQGVDNIDEIIRVSDGIMVARGDMGVEIPLEDVPIIQKMIIKKVYNADKQVITATQMLDSMMIHPRPTRAEATDVANAIYDGTSAIMLSGETAAGKYPVEALHTMKTIAERAEMDIDYNKRFFSRDAVQNPDITSAISHATCTTAIDLAAAAIITVTKSGKTARMLSKYRPKCPIIGCTPVPKVARQINLSWGVQPLVIKEENNTDDLFEHSVDAAKRNGYVKDGEVVVITAGVPLGVTGTTNLIKVHVVGHILVKGFSINERSVTAPLCVCETEDDLIKNYKDGDIIVISETSNRIMDQLKTASAIVCEKNGGNSHAAIVGLSRDIPVILGAQNATKILKSGSIVTVNGEDGVVISN</sequence>
<comment type="cofactor">
    <cofactor evidence="1">
        <name>Mg(2+)</name>
        <dbReference type="ChEBI" id="CHEBI:18420"/>
    </cofactor>
</comment>
<evidence type="ECO:0000256" key="13">
    <source>
        <dbReference type="ARBA" id="ARBA00022842"/>
    </source>
</evidence>
<keyword evidence="11 18" id="KW-0418">Kinase</keyword>
<dbReference type="InterPro" id="IPR015793">
    <property type="entry name" value="Pyrv_Knase_brl"/>
</dbReference>
<proteinExistence type="inferred from homology"/>
<evidence type="ECO:0000256" key="16">
    <source>
        <dbReference type="ARBA" id="ARBA00023317"/>
    </source>
</evidence>
<dbReference type="EC" id="2.7.1.40" evidence="6 17"/>
<dbReference type="SUPFAM" id="SSF51621">
    <property type="entry name" value="Phosphoenolpyruvate/pyruvate domain"/>
    <property type="match status" value="1"/>
</dbReference>
<dbReference type="Gene3D" id="2.40.33.10">
    <property type="entry name" value="PK beta-barrel domain-like"/>
    <property type="match status" value="1"/>
</dbReference>
<evidence type="ECO:0000256" key="3">
    <source>
        <dbReference type="ARBA" id="ARBA00004997"/>
    </source>
</evidence>
<evidence type="ECO:0000256" key="12">
    <source>
        <dbReference type="ARBA" id="ARBA00022840"/>
    </source>
</evidence>
<dbReference type="GO" id="GO:0030955">
    <property type="term" value="F:potassium ion binding"/>
    <property type="evidence" value="ECO:0007669"/>
    <property type="project" value="UniProtKB-UniRule"/>
</dbReference>
<dbReference type="EMBL" id="QRVK01000003">
    <property type="protein sequence ID" value="RGS43858.1"/>
    <property type="molecule type" value="Genomic_DNA"/>
</dbReference>
<feature type="domain" description="Pyruvate kinase barrel" evidence="19">
    <location>
        <begin position="4"/>
        <end position="324"/>
    </location>
</feature>
<comment type="caution">
    <text evidence="22">The sequence shown here is derived from an EMBL/GenBank/DDBJ whole genome shotgun (WGS) entry which is preliminary data.</text>
</comment>
<dbReference type="InterPro" id="IPR008279">
    <property type="entry name" value="PEP-util_enz_mobile_dom"/>
</dbReference>
<keyword evidence="9" id="KW-0479">Metal-binding</keyword>
<evidence type="ECO:0000256" key="11">
    <source>
        <dbReference type="ARBA" id="ARBA00022777"/>
    </source>
</evidence>
<organism evidence="22 23">
    <name type="scientific">Coprococcus eutactus</name>
    <dbReference type="NCBI Taxonomy" id="33043"/>
    <lineage>
        <taxon>Bacteria</taxon>
        <taxon>Bacillati</taxon>
        <taxon>Bacillota</taxon>
        <taxon>Clostridia</taxon>
        <taxon>Lachnospirales</taxon>
        <taxon>Lachnospiraceae</taxon>
        <taxon>Coprococcus</taxon>
    </lineage>
</organism>
<evidence type="ECO:0000259" key="21">
    <source>
        <dbReference type="Pfam" id="PF02887"/>
    </source>
</evidence>
<comment type="cofactor">
    <cofactor evidence="2">
        <name>K(+)</name>
        <dbReference type="ChEBI" id="CHEBI:29103"/>
    </cofactor>
</comment>
<evidence type="ECO:0000259" key="19">
    <source>
        <dbReference type="Pfam" id="PF00224"/>
    </source>
</evidence>
<dbReference type="InterPro" id="IPR011037">
    <property type="entry name" value="Pyrv_Knase-like_insert_dom_sf"/>
</dbReference>
<dbReference type="GO" id="GO:0000287">
    <property type="term" value="F:magnesium ion binding"/>
    <property type="evidence" value="ECO:0007669"/>
    <property type="project" value="UniProtKB-UniRule"/>
</dbReference>
<evidence type="ECO:0000256" key="18">
    <source>
        <dbReference type="RuleBase" id="RU000504"/>
    </source>
</evidence>
<dbReference type="Pfam" id="PF00224">
    <property type="entry name" value="PK"/>
    <property type="match status" value="1"/>
</dbReference>
<keyword evidence="10" id="KW-0547">Nucleotide-binding</keyword>
<evidence type="ECO:0000256" key="6">
    <source>
        <dbReference type="ARBA" id="ARBA00012142"/>
    </source>
</evidence>
<protein>
    <recommendedName>
        <fullName evidence="7 17">Pyruvate kinase</fullName>
        <ecNumber evidence="6 17">2.7.1.40</ecNumber>
    </recommendedName>
</protein>
<dbReference type="SUPFAM" id="SSF50800">
    <property type="entry name" value="PK beta-barrel domain-like"/>
    <property type="match status" value="1"/>
</dbReference>
<dbReference type="InterPro" id="IPR015813">
    <property type="entry name" value="Pyrv/PenolPyrv_kinase-like_dom"/>
</dbReference>
<dbReference type="InterPro" id="IPR015795">
    <property type="entry name" value="Pyrv_Knase_C"/>
</dbReference>
<keyword evidence="16 22" id="KW-0670">Pyruvate</keyword>
<comment type="catalytic activity">
    <reaction evidence="18">
        <text>pyruvate + ATP = phosphoenolpyruvate + ADP + H(+)</text>
        <dbReference type="Rhea" id="RHEA:18157"/>
        <dbReference type="ChEBI" id="CHEBI:15361"/>
        <dbReference type="ChEBI" id="CHEBI:15378"/>
        <dbReference type="ChEBI" id="CHEBI:30616"/>
        <dbReference type="ChEBI" id="CHEBI:58702"/>
        <dbReference type="ChEBI" id="CHEBI:456216"/>
        <dbReference type="EC" id="2.7.1.40"/>
    </reaction>
</comment>
<keyword evidence="12" id="KW-0067">ATP-binding</keyword>
<dbReference type="InterPro" id="IPR015806">
    <property type="entry name" value="Pyrv_Knase_insert_dom_sf"/>
</dbReference>
<dbReference type="GO" id="GO:0004743">
    <property type="term" value="F:pyruvate kinase activity"/>
    <property type="evidence" value="ECO:0007669"/>
    <property type="project" value="UniProtKB-UniRule"/>
</dbReference>
<dbReference type="SUPFAM" id="SSF52009">
    <property type="entry name" value="Phosphohistidine domain"/>
    <property type="match status" value="1"/>
</dbReference>
<dbReference type="Gene3D" id="3.20.20.60">
    <property type="entry name" value="Phosphoenolpyruvate-binding domains"/>
    <property type="match status" value="1"/>
</dbReference>
<evidence type="ECO:0000313" key="23">
    <source>
        <dbReference type="Proteomes" id="UP000283295"/>
    </source>
</evidence>
<dbReference type="InterPro" id="IPR001697">
    <property type="entry name" value="Pyr_Knase"/>
</dbReference>
<comment type="similarity">
    <text evidence="4">In the C-terminal section; belongs to the PEP-utilizing enzyme family.</text>
</comment>
<dbReference type="FunFam" id="2.40.33.10:FF:000001">
    <property type="entry name" value="Pyruvate kinase"/>
    <property type="match status" value="1"/>
</dbReference>
<evidence type="ECO:0000256" key="10">
    <source>
        <dbReference type="ARBA" id="ARBA00022741"/>
    </source>
</evidence>
<dbReference type="InterPro" id="IPR018209">
    <property type="entry name" value="Pyrv_Knase_AS"/>
</dbReference>